<keyword evidence="2 7" id="KW-0813">Transport</keyword>
<feature type="domain" description="ABC transmembrane type-1" evidence="8">
    <location>
        <begin position="21"/>
        <end position="221"/>
    </location>
</feature>
<feature type="transmembrane region" description="Helical" evidence="7">
    <location>
        <begin position="98"/>
        <end position="121"/>
    </location>
</feature>
<dbReference type="Gene3D" id="1.10.3720.10">
    <property type="entry name" value="MetI-like"/>
    <property type="match status" value="1"/>
</dbReference>
<evidence type="ECO:0000259" key="8">
    <source>
        <dbReference type="PROSITE" id="PS50928"/>
    </source>
</evidence>
<evidence type="ECO:0000256" key="6">
    <source>
        <dbReference type="ARBA" id="ARBA00023136"/>
    </source>
</evidence>
<dbReference type="GO" id="GO:0005886">
    <property type="term" value="C:plasma membrane"/>
    <property type="evidence" value="ECO:0007669"/>
    <property type="project" value="UniProtKB-SubCell"/>
</dbReference>
<reference evidence="9 10" key="1">
    <citation type="submission" date="2017-10" db="EMBL/GenBank/DDBJ databases">
        <title>Sequencing the genomes of 1000 actinobacteria strains.</title>
        <authorList>
            <person name="Klenk H.-P."/>
        </authorList>
    </citation>
    <scope>NUCLEOTIDE SEQUENCE [LARGE SCALE GENOMIC DNA]</scope>
    <source>
        <strain evidence="9 10">DSM 21801</strain>
    </source>
</reference>
<sequence>MTGTQDPGYWGDLFSILLLGTGQTLYMVGVALVATIVVGLPLGVVLVGTEPGRYLDRIAGSRRLSAVIHAVLELLVNIGRSVPFVILMIALIPFTRWLVGSFIGTTAAIVPLAVVAIPFFARMVEIAIKEVDPGKVEAAESLGATRWQVVTKVLIPESLSPMILGLSTTVTSIINFSAMVGVVSGGGLGDVAIRYGYQRYDTIYMVAVIVIIFAIVMILQGIATALARRYARGPRVAARTA</sequence>
<dbReference type="EMBL" id="PDJD01000001">
    <property type="protein sequence ID" value="PFG20792.1"/>
    <property type="molecule type" value="Genomic_DNA"/>
</dbReference>
<evidence type="ECO:0000256" key="1">
    <source>
        <dbReference type="ARBA" id="ARBA00004651"/>
    </source>
</evidence>
<dbReference type="PROSITE" id="PS50928">
    <property type="entry name" value="ABC_TM1"/>
    <property type="match status" value="1"/>
</dbReference>
<evidence type="ECO:0000313" key="10">
    <source>
        <dbReference type="Proteomes" id="UP000224915"/>
    </source>
</evidence>
<organism evidence="9 10">
    <name type="scientific">Serinibacter salmoneus</name>
    <dbReference type="NCBI Taxonomy" id="556530"/>
    <lineage>
        <taxon>Bacteria</taxon>
        <taxon>Bacillati</taxon>
        <taxon>Actinomycetota</taxon>
        <taxon>Actinomycetes</taxon>
        <taxon>Micrococcales</taxon>
        <taxon>Beutenbergiaceae</taxon>
        <taxon>Serinibacter</taxon>
    </lineage>
</organism>
<comment type="similarity">
    <text evidence="7">Belongs to the binding-protein-dependent transport system permease family.</text>
</comment>
<protein>
    <submittedName>
        <fullName evidence="9">D-methionine transport system permease protein</fullName>
    </submittedName>
</protein>
<dbReference type="PANTHER" id="PTHR30450:SF1">
    <property type="entry name" value="D-METHIONINE TRANSPORT SYSTEM PERMEASE PROTEIN METI-RELATED"/>
    <property type="match status" value="1"/>
</dbReference>
<feature type="transmembrane region" description="Helical" evidence="7">
    <location>
        <begin position="162"/>
        <end position="183"/>
    </location>
</feature>
<feature type="transmembrane region" description="Helical" evidence="7">
    <location>
        <begin position="203"/>
        <end position="227"/>
    </location>
</feature>
<evidence type="ECO:0000256" key="4">
    <source>
        <dbReference type="ARBA" id="ARBA00022692"/>
    </source>
</evidence>
<dbReference type="PANTHER" id="PTHR30450">
    <property type="entry name" value="ABC TRANSPORTER PERMEASE"/>
    <property type="match status" value="1"/>
</dbReference>
<comment type="caution">
    <text evidence="9">The sequence shown here is derived from an EMBL/GenBank/DDBJ whole genome shotgun (WGS) entry which is preliminary data.</text>
</comment>
<dbReference type="OrthoDB" id="9793490at2"/>
<proteinExistence type="inferred from homology"/>
<keyword evidence="3" id="KW-1003">Cell membrane</keyword>
<evidence type="ECO:0000256" key="3">
    <source>
        <dbReference type="ARBA" id="ARBA00022475"/>
    </source>
</evidence>
<dbReference type="RefSeq" id="WP_098469718.1">
    <property type="nucleotide sequence ID" value="NZ_PDJD01000001.1"/>
</dbReference>
<dbReference type="InterPro" id="IPR035906">
    <property type="entry name" value="MetI-like_sf"/>
</dbReference>
<dbReference type="Proteomes" id="UP000224915">
    <property type="component" value="Unassembled WGS sequence"/>
</dbReference>
<evidence type="ECO:0000313" key="9">
    <source>
        <dbReference type="EMBL" id="PFG20792.1"/>
    </source>
</evidence>
<dbReference type="GO" id="GO:0048473">
    <property type="term" value="P:D-methionine transmembrane transport"/>
    <property type="evidence" value="ECO:0007669"/>
    <property type="project" value="TreeGrafter"/>
</dbReference>
<dbReference type="SUPFAM" id="SSF161098">
    <property type="entry name" value="MetI-like"/>
    <property type="match status" value="1"/>
</dbReference>
<dbReference type="Pfam" id="PF00528">
    <property type="entry name" value="BPD_transp_1"/>
    <property type="match status" value="1"/>
</dbReference>
<name>A0A2A9D4A7_9MICO</name>
<keyword evidence="6 7" id="KW-0472">Membrane</keyword>
<comment type="subcellular location">
    <subcellularLocation>
        <location evidence="1 7">Cell membrane</location>
        <topology evidence="1 7">Multi-pass membrane protein</topology>
    </subcellularLocation>
</comment>
<dbReference type="CDD" id="cd06261">
    <property type="entry name" value="TM_PBP2"/>
    <property type="match status" value="1"/>
</dbReference>
<keyword evidence="10" id="KW-1185">Reference proteome</keyword>
<dbReference type="AlphaFoldDB" id="A0A2A9D4A7"/>
<evidence type="ECO:0000256" key="7">
    <source>
        <dbReference type="RuleBase" id="RU363032"/>
    </source>
</evidence>
<feature type="transmembrane region" description="Helical" evidence="7">
    <location>
        <begin position="70"/>
        <end position="92"/>
    </location>
</feature>
<evidence type="ECO:0000256" key="2">
    <source>
        <dbReference type="ARBA" id="ARBA00022448"/>
    </source>
</evidence>
<feature type="transmembrane region" description="Helical" evidence="7">
    <location>
        <begin position="25"/>
        <end position="49"/>
    </location>
</feature>
<dbReference type="InterPro" id="IPR000515">
    <property type="entry name" value="MetI-like"/>
</dbReference>
<dbReference type="InterPro" id="IPR051322">
    <property type="entry name" value="AA_ABC_Transporter_Permease"/>
</dbReference>
<accession>A0A2A9D4A7</accession>
<gene>
    <name evidence="9" type="ORF">ATL40_2407</name>
</gene>
<keyword evidence="5 7" id="KW-1133">Transmembrane helix</keyword>
<keyword evidence="4 7" id="KW-0812">Transmembrane</keyword>
<evidence type="ECO:0000256" key="5">
    <source>
        <dbReference type="ARBA" id="ARBA00022989"/>
    </source>
</evidence>